<reference evidence="1" key="1">
    <citation type="submission" date="2021-01" db="EMBL/GenBank/DDBJ databases">
        <title>Whole genome shotgun sequence of Virgisporangium aliadipatigenens NBRC 105644.</title>
        <authorList>
            <person name="Komaki H."/>
            <person name="Tamura T."/>
        </authorList>
    </citation>
    <scope>NUCLEOTIDE SEQUENCE</scope>
    <source>
        <strain evidence="1">NBRC 105644</strain>
    </source>
</reference>
<keyword evidence="2" id="KW-1185">Reference proteome</keyword>
<accession>A0A8J3YI10</accession>
<comment type="caution">
    <text evidence="1">The sequence shown here is derived from an EMBL/GenBank/DDBJ whole genome shotgun (WGS) entry which is preliminary data.</text>
</comment>
<proteinExistence type="predicted"/>
<evidence type="ECO:0000313" key="1">
    <source>
        <dbReference type="EMBL" id="GIJ44340.1"/>
    </source>
</evidence>
<dbReference type="Proteomes" id="UP000619260">
    <property type="component" value="Unassembled WGS sequence"/>
</dbReference>
<name>A0A8J3YI10_9ACTN</name>
<organism evidence="1 2">
    <name type="scientific">Virgisporangium aliadipatigenens</name>
    <dbReference type="NCBI Taxonomy" id="741659"/>
    <lineage>
        <taxon>Bacteria</taxon>
        <taxon>Bacillati</taxon>
        <taxon>Actinomycetota</taxon>
        <taxon>Actinomycetes</taxon>
        <taxon>Micromonosporales</taxon>
        <taxon>Micromonosporaceae</taxon>
        <taxon>Virgisporangium</taxon>
    </lineage>
</organism>
<dbReference type="AlphaFoldDB" id="A0A8J3YI10"/>
<evidence type="ECO:0008006" key="3">
    <source>
        <dbReference type="Google" id="ProtNLM"/>
    </source>
</evidence>
<gene>
    <name evidence="1" type="ORF">Val02_12260</name>
</gene>
<protein>
    <recommendedName>
        <fullName evidence="3">Guanylate cyclase domain-containing protein</fullName>
    </recommendedName>
</protein>
<dbReference type="RefSeq" id="WP_203897891.1">
    <property type="nucleotide sequence ID" value="NZ_BOPF01000003.1"/>
</dbReference>
<dbReference type="EMBL" id="BOPF01000003">
    <property type="protein sequence ID" value="GIJ44340.1"/>
    <property type="molecule type" value="Genomic_DNA"/>
</dbReference>
<evidence type="ECO:0000313" key="2">
    <source>
        <dbReference type="Proteomes" id="UP000619260"/>
    </source>
</evidence>
<sequence>MGTGHPPASRRPLNQAVGFAQPDRTIPADRSEHETYAAHPVDGRGLHTIVLTDMAASARRDNQSQRRMRSELYAMMHDLVRYLGLDLDALALTDTGDGIRLLMPVRIVEPMHVIDAFVVGLAARLREHRRHVNEVARVRLRVALDLGVVERHHNGWSGEPLVRASRLVDADPVRAALDADDRLDFAVILSDVLFQTVVLPGQGFVGPSSFDPVTIAVKEFRQFAWQLRQGTGEPCRQCGRAAA</sequence>